<dbReference type="Proteomes" id="UP000305198">
    <property type="component" value="Unassembled WGS sequence"/>
</dbReference>
<dbReference type="InterPro" id="IPR000531">
    <property type="entry name" value="Beta-barrel_TonB"/>
</dbReference>
<dbReference type="Pfam" id="PF07715">
    <property type="entry name" value="Plug"/>
    <property type="match status" value="1"/>
</dbReference>
<dbReference type="AlphaFoldDB" id="A0A4U0YUU5"/>
<organism evidence="16 17">
    <name type="scientific">Halopseudomonas bauzanensis</name>
    <dbReference type="NCBI Taxonomy" id="653930"/>
    <lineage>
        <taxon>Bacteria</taxon>
        <taxon>Pseudomonadati</taxon>
        <taxon>Pseudomonadota</taxon>
        <taxon>Gammaproteobacteria</taxon>
        <taxon>Pseudomonadales</taxon>
        <taxon>Pseudomonadaceae</taxon>
        <taxon>Halopseudomonas</taxon>
    </lineage>
</organism>
<comment type="subcellular location">
    <subcellularLocation>
        <location evidence="1 10">Cell outer membrane</location>
        <topology evidence="1 10">Multi-pass membrane protein</topology>
    </subcellularLocation>
</comment>
<dbReference type="GO" id="GO:0015344">
    <property type="term" value="F:siderophore uptake transmembrane transporter activity"/>
    <property type="evidence" value="ECO:0007669"/>
    <property type="project" value="TreeGrafter"/>
</dbReference>
<evidence type="ECO:0000259" key="15">
    <source>
        <dbReference type="Pfam" id="PF07715"/>
    </source>
</evidence>
<evidence type="ECO:0000256" key="1">
    <source>
        <dbReference type="ARBA" id="ARBA00004571"/>
    </source>
</evidence>
<dbReference type="EMBL" id="SWAV01000001">
    <property type="protein sequence ID" value="TKA93601.1"/>
    <property type="molecule type" value="Genomic_DNA"/>
</dbReference>
<keyword evidence="6" id="KW-0406">Ion transport</keyword>
<comment type="similarity">
    <text evidence="10 11">Belongs to the TonB-dependent receptor family.</text>
</comment>
<evidence type="ECO:0000256" key="12">
    <source>
        <dbReference type="SAM" id="MobiDB-lite"/>
    </source>
</evidence>
<comment type="caution">
    <text evidence="16">The sequence shown here is derived from an EMBL/GenBank/DDBJ whole genome shotgun (WGS) entry which is preliminary data.</text>
</comment>
<dbReference type="Gene3D" id="2.40.170.20">
    <property type="entry name" value="TonB-dependent receptor, beta-barrel domain"/>
    <property type="match status" value="1"/>
</dbReference>
<dbReference type="PANTHER" id="PTHR30069">
    <property type="entry name" value="TONB-DEPENDENT OUTER MEMBRANE RECEPTOR"/>
    <property type="match status" value="1"/>
</dbReference>
<keyword evidence="9 10" id="KW-0998">Cell outer membrane</keyword>
<evidence type="ECO:0000259" key="14">
    <source>
        <dbReference type="Pfam" id="PF00593"/>
    </source>
</evidence>
<evidence type="ECO:0000256" key="11">
    <source>
        <dbReference type="RuleBase" id="RU003357"/>
    </source>
</evidence>
<dbReference type="RefSeq" id="WP_136868932.1">
    <property type="nucleotide sequence ID" value="NZ_SWAV01000001.1"/>
</dbReference>
<dbReference type="Gene3D" id="2.170.130.10">
    <property type="entry name" value="TonB-dependent receptor, plug domain"/>
    <property type="match status" value="1"/>
</dbReference>
<feature type="region of interest" description="Disordered" evidence="12">
    <location>
        <begin position="205"/>
        <end position="232"/>
    </location>
</feature>
<feature type="region of interest" description="Disordered" evidence="12">
    <location>
        <begin position="253"/>
        <end position="286"/>
    </location>
</feature>
<dbReference type="GO" id="GO:0044718">
    <property type="term" value="P:siderophore transmembrane transport"/>
    <property type="evidence" value="ECO:0007669"/>
    <property type="project" value="TreeGrafter"/>
</dbReference>
<keyword evidence="4 10" id="KW-0812">Transmembrane</keyword>
<evidence type="ECO:0000256" key="5">
    <source>
        <dbReference type="ARBA" id="ARBA00022729"/>
    </source>
</evidence>
<dbReference type="InterPro" id="IPR037066">
    <property type="entry name" value="Plug_dom_sf"/>
</dbReference>
<evidence type="ECO:0000256" key="4">
    <source>
        <dbReference type="ARBA" id="ARBA00022692"/>
    </source>
</evidence>
<feature type="domain" description="TonB-dependent receptor plug" evidence="15">
    <location>
        <begin position="43"/>
        <end position="151"/>
    </location>
</feature>
<sequence length="647" mass="70535">MTYSQAKHLLLLPLAAMLPISAAADVLTLQSRVVTATSTERSLQDAPATITVISREELASRPVQDLEDALRGAPGLQFTGIGFGRRGVSIRGMGAEQTLILVNGQRINTAASAIAHADFDLGWVPVDAIERIEVVRGPMSALYGSEALGGVVNVITRTATDNWRGSLAVNGGVPDHGQGGQTHQLGVYAGGPLIENVLGLSFTGESRKRQATTDRDDPALSELEGRESQSGRVTLHWTPDAAQQVDLMLASGREDRWRNTSSPAGPNSRVEYESQDDTERDQWSLSHTGNWSWGKTTVRAYGNTLNRGSSDSRPTSSKSWQKMSDDIADATVSLPLAGNHLLSLGGEWRRERLEDDSLASGKGKATHRAVFLQDEIQLHEDWSLLLGSRFDQHEEYGWQKSPRAYLVYSHGDSLTIKGGGGRGFKAPTLKQLSPGYSAIGGGGQFTIRGNPDLSPELNTTYELAADYVGDGWSASAGIFQNNLKGLIQTVCVADCGIRGRELRNYENVDRARIRGIELGTELDLPLNLHWGINYTYLDAIDRSADQRLAGRSRHLANTHLKWSPTPGFDAQLRGEYVGSQLGYSRNVAYGLPAYSLWHLELSQQLTPDLTLRGGIENLSDERLADDNVLFNYPEPGRTYHVGLSMSF</sequence>
<feature type="signal peptide" evidence="13">
    <location>
        <begin position="1"/>
        <end position="24"/>
    </location>
</feature>
<dbReference type="CDD" id="cd01347">
    <property type="entry name" value="ligand_gated_channel"/>
    <property type="match status" value="1"/>
</dbReference>
<protein>
    <submittedName>
        <fullName evidence="16">TonB-dependent receptor</fullName>
    </submittedName>
</protein>
<evidence type="ECO:0000313" key="16">
    <source>
        <dbReference type="EMBL" id="TKA93601.1"/>
    </source>
</evidence>
<dbReference type="SUPFAM" id="SSF56935">
    <property type="entry name" value="Porins"/>
    <property type="match status" value="1"/>
</dbReference>
<evidence type="ECO:0000256" key="3">
    <source>
        <dbReference type="ARBA" id="ARBA00022452"/>
    </source>
</evidence>
<dbReference type="PROSITE" id="PS52016">
    <property type="entry name" value="TONB_DEPENDENT_REC_3"/>
    <property type="match status" value="1"/>
</dbReference>
<keyword evidence="2 10" id="KW-0813">Transport</keyword>
<evidence type="ECO:0000256" key="7">
    <source>
        <dbReference type="ARBA" id="ARBA00023077"/>
    </source>
</evidence>
<feature type="chain" id="PRO_5020568983" evidence="13">
    <location>
        <begin position="25"/>
        <end position="647"/>
    </location>
</feature>
<keyword evidence="7 11" id="KW-0798">TonB box</keyword>
<keyword evidence="5 13" id="KW-0732">Signal</keyword>
<feature type="compositionally biased region" description="Basic and acidic residues" evidence="12">
    <location>
        <begin position="205"/>
        <end position="229"/>
    </location>
</feature>
<evidence type="ECO:0000256" key="9">
    <source>
        <dbReference type="ARBA" id="ARBA00023237"/>
    </source>
</evidence>
<evidence type="ECO:0000256" key="8">
    <source>
        <dbReference type="ARBA" id="ARBA00023136"/>
    </source>
</evidence>
<evidence type="ECO:0000313" key="17">
    <source>
        <dbReference type="Proteomes" id="UP000305198"/>
    </source>
</evidence>
<accession>A0A4U0YUU5</accession>
<dbReference type="InterPro" id="IPR012910">
    <property type="entry name" value="Plug_dom"/>
</dbReference>
<name>A0A4U0YUU5_9GAMM</name>
<dbReference type="InterPro" id="IPR036942">
    <property type="entry name" value="Beta-barrel_TonB_sf"/>
</dbReference>
<evidence type="ECO:0000256" key="2">
    <source>
        <dbReference type="ARBA" id="ARBA00022448"/>
    </source>
</evidence>
<gene>
    <name evidence="16" type="ORF">FA869_05455</name>
</gene>
<evidence type="ECO:0000256" key="13">
    <source>
        <dbReference type="SAM" id="SignalP"/>
    </source>
</evidence>
<dbReference type="Pfam" id="PF00593">
    <property type="entry name" value="TonB_dep_Rec_b-barrel"/>
    <property type="match status" value="1"/>
</dbReference>
<dbReference type="PANTHER" id="PTHR30069:SF53">
    <property type="entry name" value="COLICIN I RECEPTOR-RELATED"/>
    <property type="match status" value="1"/>
</dbReference>
<keyword evidence="8 10" id="KW-0472">Membrane</keyword>
<evidence type="ECO:0000256" key="10">
    <source>
        <dbReference type="PROSITE-ProRule" id="PRU01360"/>
    </source>
</evidence>
<feature type="domain" description="TonB-dependent receptor-like beta-barrel" evidence="14">
    <location>
        <begin position="251"/>
        <end position="618"/>
    </location>
</feature>
<reference evidence="16 17" key="1">
    <citation type="submission" date="2019-04" db="EMBL/GenBank/DDBJ databases">
        <title>Crypto-aerobic microbial life in anoxic (sulfidic) marine sediments.</title>
        <authorList>
            <person name="Bhattacharya S."/>
            <person name="Roy C."/>
            <person name="Mondal N."/>
            <person name="Sarkar J."/>
            <person name="Mandal S."/>
            <person name="Rameez M.J."/>
            <person name="Ghosh W."/>
        </authorList>
    </citation>
    <scope>NUCLEOTIDE SEQUENCE [LARGE SCALE GENOMIC DNA]</scope>
    <source>
        <strain evidence="16 17">SBBB</strain>
    </source>
</reference>
<proteinExistence type="inferred from homology"/>
<keyword evidence="3 10" id="KW-1134">Transmembrane beta strand</keyword>
<dbReference type="InterPro" id="IPR039426">
    <property type="entry name" value="TonB-dep_rcpt-like"/>
</dbReference>
<keyword evidence="16" id="KW-0675">Receptor</keyword>
<dbReference type="GO" id="GO:0009279">
    <property type="term" value="C:cell outer membrane"/>
    <property type="evidence" value="ECO:0007669"/>
    <property type="project" value="UniProtKB-SubCell"/>
</dbReference>
<evidence type="ECO:0000256" key="6">
    <source>
        <dbReference type="ARBA" id="ARBA00023065"/>
    </source>
</evidence>